<dbReference type="PROSITE" id="PS51704">
    <property type="entry name" value="GP_PDE"/>
    <property type="match status" value="1"/>
</dbReference>
<evidence type="ECO:0000313" key="3">
    <source>
        <dbReference type="Proteomes" id="UP000256977"/>
    </source>
</evidence>
<keyword evidence="3" id="KW-1185">Reference proteome</keyword>
<dbReference type="InterPro" id="IPR030395">
    <property type="entry name" value="GP_PDE_dom"/>
</dbReference>
<gene>
    <name evidence="2" type="ORF">DFP98_107201</name>
</gene>
<accession>A0A3D9KCS5</accession>
<dbReference type="Pfam" id="PF03009">
    <property type="entry name" value="GDPD"/>
    <property type="match status" value="1"/>
</dbReference>
<dbReference type="InterPro" id="IPR017946">
    <property type="entry name" value="PLC-like_Pdiesterase_TIM-brl"/>
</dbReference>
<dbReference type="Gene3D" id="3.20.20.190">
    <property type="entry name" value="Phosphatidylinositol (PI) phosphodiesterase"/>
    <property type="match status" value="1"/>
</dbReference>
<dbReference type="SUPFAM" id="SSF51695">
    <property type="entry name" value="PLC-like phosphodiesterases"/>
    <property type="match status" value="1"/>
</dbReference>
<dbReference type="GO" id="GO:0006629">
    <property type="term" value="P:lipid metabolic process"/>
    <property type="evidence" value="ECO:0007669"/>
    <property type="project" value="InterPro"/>
</dbReference>
<dbReference type="EMBL" id="QRDZ01000007">
    <property type="protein sequence ID" value="RED84093.1"/>
    <property type="molecule type" value="Genomic_DNA"/>
</dbReference>
<dbReference type="CDD" id="cd08583">
    <property type="entry name" value="PI-PLCc_GDPD_SF_unchar1"/>
    <property type="match status" value="1"/>
</dbReference>
<sequence length="564" mass="63943">MLPRMAELVSLERESIYIPPSGMPAEKRSGKAGLVYAAYCSSLYRRHGVWIRSFADIVLDRNDRPIYFHASSYIPHLNYQGYGIKAVEGCGLLDYLGGIPEGAYAIVSVKDEGSQQIADEVAERLRLFGMAELDRRKLRHSYVWIGRKKEGTSYEVLHEECSVEELRWEGVLGETEAVVASGGSLSTNVSSIRLNGIERSPNQRGLNIVTWASGLQVESTCFDTFATLHAQGSLYRADPPRPASGDFRTIGHAGGRLDGVDYTNCLEAFELSYTQRGHRVFEADILLTLDGEPVLRHDWEAYLYRHLHQKRPEGQAEGQPLTLEQFKSLKILNRYTPVTAADLFSFLIRYPDACLVTDTKHSDPRLAERQFSKLVEAAAPFGYDVLLRVIPQLYTEEMYDAVERVFPFPRYVYTLYQTKATDDEVVRFAASKGIRFVAASSDRYSVGLGQRLKDVGASVFLHTINDLDSVRRYVREQVDGFYTDVLTAAEVDRAFVAYEVELHTRREMLSEFLVRYFDFPDEKVCQALDWRSLDELAGLSGRLFDCRTGEEVYSLLNPDRRTDL</sequence>
<dbReference type="Pfam" id="PF15711">
    <property type="entry name" value="ILEI"/>
    <property type="match status" value="1"/>
</dbReference>
<dbReference type="RefSeq" id="WP_181917626.1">
    <property type="nucleotide sequence ID" value="NZ_QRDZ01000007.1"/>
</dbReference>
<dbReference type="GO" id="GO:0008081">
    <property type="term" value="F:phosphoric diester hydrolase activity"/>
    <property type="evidence" value="ECO:0007669"/>
    <property type="project" value="InterPro"/>
</dbReference>
<feature type="domain" description="GP-PDE" evidence="1">
    <location>
        <begin position="247"/>
        <end position="493"/>
    </location>
</feature>
<protein>
    <submittedName>
        <fullName evidence="2">Glycerophosphoryl diester phosphodiesterase</fullName>
    </submittedName>
</protein>
<evidence type="ECO:0000313" key="2">
    <source>
        <dbReference type="EMBL" id="RED84093.1"/>
    </source>
</evidence>
<proteinExistence type="predicted"/>
<evidence type="ECO:0000259" key="1">
    <source>
        <dbReference type="PROSITE" id="PS51704"/>
    </source>
</evidence>
<dbReference type="InterPro" id="IPR039477">
    <property type="entry name" value="ILEI/PANDER_dom"/>
</dbReference>
<name>A0A3D9KCS5_9BACL</name>
<organism evidence="2 3">
    <name type="scientific">Cohnella phaseoli</name>
    <dbReference type="NCBI Taxonomy" id="456490"/>
    <lineage>
        <taxon>Bacteria</taxon>
        <taxon>Bacillati</taxon>
        <taxon>Bacillota</taxon>
        <taxon>Bacilli</taxon>
        <taxon>Bacillales</taxon>
        <taxon>Paenibacillaceae</taxon>
        <taxon>Cohnella</taxon>
    </lineage>
</organism>
<comment type="caution">
    <text evidence="2">The sequence shown here is derived from an EMBL/GenBank/DDBJ whole genome shotgun (WGS) entry which is preliminary data.</text>
</comment>
<dbReference type="Proteomes" id="UP000256977">
    <property type="component" value="Unassembled WGS sequence"/>
</dbReference>
<reference evidence="2 3" key="1">
    <citation type="submission" date="2018-07" db="EMBL/GenBank/DDBJ databases">
        <title>Genomic Encyclopedia of Type Strains, Phase III (KMG-III): the genomes of soil and plant-associated and newly described type strains.</title>
        <authorList>
            <person name="Whitman W."/>
        </authorList>
    </citation>
    <scope>NUCLEOTIDE SEQUENCE [LARGE SCALE GENOMIC DNA]</scope>
    <source>
        <strain evidence="2 3">CECT 7287</strain>
    </source>
</reference>
<dbReference type="AlphaFoldDB" id="A0A3D9KCS5"/>